<dbReference type="PANTHER" id="PTHR24345:SF91">
    <property type="entry name" value="SERINE_THREONINE-PROTEIN KINASE PLK4"/>
    <property type="match status" value="1"/>
</dbReference>
<evidence type="ECO:0000313" key="9">
    <source>
        <dbReference type="EMBL" id="KAK1943134.1"/>
    </source>
</evidence>
<dbReference type="InterPro" id="IPR036869">
    <property type="entry name" value="J_dom_sf"/>
</dbReference>
<dbReference type="InterPro" id="IPR011009">
    <property type="entry name" value="Kinase-like_dom_sf"/>
</dbReference>
<dbReference type="InterPro" id="IPR001623">
    <property type="entry name" value="DnaJ_domain"/>
</dbReference>
<feature type="domain" description="Protein kinase" evidence="7">
    <location>
        <begin position="2711"/>
        <end position="2984"/>
    </location>
</feature>
<keyword evidence="1" id="KW-0723">Serine/threonine-protein kinase</keyword>
<sequence length="2987" mass="337003">MIRQRYRLKHKIGNALYGTVCICEDTHHDNELVAIKQVSLELATTLLKVHPNADNPWQEQRTIAKLLALPPHPNIVYFHQEFLHNESWFVVMEYCDEGDLWDRVRHSPNGRVPEREALRLFREVTLGLHFLHTNGIAHRDVSLENVLVRHGVCKLSDFGLTVDADRTCENEAVGKAYYMAPEVVAGQAYSAVRADMWSLGIVLFIMLTGSPLVQRAAENQKDFTGFLQLGVRRVVRAWEMTSFISEEACDLVSALLQVDPTQRLTTNEVLIHPLLLQFYMFMFRDQFTIQAKLHEALFGDIWLCRDLRNNSRLVAIKQVHLSLARRAFESFQEIDNPWTERQTLDTLLRVGPHDNVLQVFQQFQQNDTWFSVMEFCSGGDLHHMLEQTTEHRLPEAEAMPLFAQVVRGVQWLHANGIAHRDLSLENVLLDREFGMVKICDFGLSTKTDRICNERVGKAYYMAPEVVARTAYDPRAADVWSLGIMLFVLLTGSPLVPIASDKEAGFIGLMEFGVGRILDMWHMGDLVSPATLELLVGMLKVDPATRLSIAMPMSMLFDDRFRLRRPLNNALYGPVGLYEDALETNELVAVKQVSLARAVAALRLNPNMDNPWSEQRVVSRLMALPPHANVVRFRGEFLQAQDTWCVVMEFCPGGDLWELLERSPMNRLPEIEACQLFLQCARGVRFLHTNGIAHRDLSLENVFYCRGVCKIGDFGLSTDTPLRGSGEAVGKAYYMAPEVVNQEAYDAFAADMWSLGIMLFITLTGSPLTSNAAHENKAFAAFCELGVAKVIASWGLSDRISPPTIALLDKLLNLNPAERPTADELLEFEMIRQQYRLKHKIGNALYGTVCICEDTHHDNELVAIKQVSLELATTLLKVHPNADNPWQEQRTIAKLLALPPHPNIVHFHQEFLHNESWFVVMEYCDEGDLWDRVRHSPNGRVPEREALRLFREVTLGLHFLHTNGIAHRDVSLENVLVRHGVCKLSDFGLTVDADRTCENEAVGKAYYMAPEVVAGQAYSAVRADMWSLGIVLFIMLTGSPLVQRAAENQKDFTGFLQLGVRRVVHTWEMTSFISEEACDLVSALLQVDPTQRLTTNEVLIHPFFLRNLLARLTTCLRGMDGVMKDAVTTLKEKRPDPHVDHTIHVSLRRQRIIQQVNRLKAVTTQVIVENTKLQLHKWWVLFSDNSCAWFDPDDVDEADDRSYDKFTCLQDALYIWHNEALLYTTKDDFVDPERLEDSPLDAEDIADSGYSTRAGSSYKTTATNAPMPREEELAALLRLTPATMRDEVAIQKRLVRHQWARYYSKYQEFAPQVQTDESLDQEDEEKTPSETPRKGERTVENGDDSTSMLIDWTGVFDPNDAPDIIEMKKLRYELTLAKDQLLRDISGNDGSDAALNTDQKALIDECEGLAASCLQALGKFLGAEETGTTETRVQKAAPKQTRSATKARSDKRAKTDKPKTSDRRHTKKASVHTKSSPGSRRRIESIRVAKALAASNVGLLIPSTRSSSSRAMSVRGNKSGTRGQRSDDNSPLRMGCSGCRDLRRRCTGCSGCCLHCVCVSCGCRMCCSSRLAAVQKTMTHMLDVIETNEACKWTSNASAGNEGHHCGMLFFCQQCHCCEDHCPCLLTRSATSASAPPEAATGPSGFLASLHAAQRPSATAPPSRRERRFKINPVAAQRRGVNLPTNGIFEGDEAEDSLHEGTAATHARTRGPLPTFDYGIEGAFGFDQRGQCRTWRPAPSDKNEQEDLFRAARVRMKLVRSAFAKSTGQSSTGCLDGEQLWQPERIRMMWERRDFYGVLGLQRDATVQQIKRQYRKLALKLHPDKASDTSASLESTVAQAGKDVGAGKRVDAFVAATHSYKILLGDDLRDAYAALKLLRADLVKTRRDKRALEASLMQFQTHRPSPSAAQTRESRETQLMQHEDGNSQLWRLATQYENRLVQMEMQLLHNNCKQKNEAPEAEDNQQEDEHDSEGLEKLALLNKLHSLTATVEQQTQTMLAQQAAFALQKGELETALEDLQHKLQTEERKVADALLEQQAAKEKFEFLETQVEILKEEKRKMDEKKADLEVKLETHAQTSSILKTQLDEKEEERSILETEKTELELQQQLKMEELISHSLQENEEKEKKLRDAHEREENAQTRYTTTLQELEASCAELKAQLAESEATRDAEAKESTEKLTEAQAQHAALLRDLRTELEEAQTERKDKEARLEEALGTLKDQLTDQEQHSVTLRDLQDKFASVKAQLAAAEEKLVKEADKHEELLEGVSQKLRDQELDHERHIAALQKTEQTLATVQAQLAEADANRAADVEEYVAKLEQVSQRAAQHEKMLDTLTMEKKGLQEELCQAEQTSKLTTEEFQKYQLTMQQRTLDQANYLNMAQKRCENLETQLLSAEDINDIRATKPADDSCTLKAFHGLSDSEFAALPPSHSWSLLRAGIDELKDFLPQLQTLVQALRDVLALCKAHSDTLPALCDRLEGKTPYNGNELPVLAFSLRLLRFVAMLKGQIQDEDAPITAKGVQTLRKRMLDALGQWYECYSDDNSLEMMPTPTFTITSRETALILQNWTNERTKQLGVRRWLARMEAYPGVPPLRGASSNRVLELPPEGCTLELEDMTPEVKDAFLLLLIPILKQNRALHVRVFTRYTGDRNEQEQEKVWSMRIHVQSVVAQKARPSPLKLSPSSHSLPSPLALNSPASHKSMPQTMTVLHGRFAVQSRVHATLYGGVWLCRDLQDNNRLVAVKQMDLNLARQAVAQNLHLDNPWTERRTLDALTALERHDNVVQVYQQFQQGDSWFVVMEYCSGGDLWQELERQPNQRYPEAQALQLFAQIASGVQVVHANGIAHRDLSLENVLLSRNDDGSITPKICDFGLSAKTDHLRRERVGKAYYMAPEVVAGIEYDSKAIDVWSLGIILFVLLTGSPLASIASETEKEFTVLKMFGVEAILRAWQMNDLVSPLSIDLLTKMLQVAPVNRITVQEVVAHPALNMP</sequence>
<evidence type="ECO:0000259" key="8">
    <source>
        <dbReference type="PROSITE" id="PS50076"/>
    </source>
</evidence>
<dbReference type="PRINTS" id="PR00625">
    <property type="entry name" value="JDOMAIN"/>
</dbReference>
<feature type="region of interest" description="Disordered" evidence="6">
    <location>
        <begin position="1425"/>
        <end position="1482"/>
    </location>
</feature>
<feature type="domain" description="J" evidence="8">
    <location>
        <begin position="1793"/>
        <end position="1875"/>
    </location>
</feature>
<dbReference type="CDD" id="cd06257">
    <property type="entry name" value="DnaJ"/>
    <property type="match status" value="1"/>
</dbReference>
<feature type="region of interest" description="Disordered" evidence="6">
    <location>
        <begin position="2116"/>
        <end position="2140"/>
    </location>
</feature>
<dbReference type="Gene3D" id="1.10.287.110">
    <property type="entry name" value="DnaJ domain"/>
    <property type="match status" value="1"/>
</dbReference>
<dbReference type="Pfam" id="PF00069">
    <property type="entry name" value="Pkinase"/>
    <property type="match status" value="5"/>
</dbReference>
<comment type="caution">
    <text evidence="9">The sequence shown here is derived from an EMBL/GenBank/DDBJ whole genome shotgun (WGS) entry which is preliminary data.</text>
</comment>
<feature type="domain" description="Protein kinase" evidence="7">
    <location>
        <begin position="6"/>
        <end position="275"/>
    </location>
</feature>
<feature type="domain" description="Protein kinase" evidence="7">
    <location>
        <begin position="834"/>
        <end position="1103"/>
    </location>
</feature>
<feature type="compositionally biased region" description="Basic and acidic residues" evidence="6">
    <location>
        <begin position="1325"/>
        <end position="1339"/>
    </location>
</feature>
<feature type="region of interest" description="Disordered" evidence="6">
    <location>
        <begin position="1312"/>
        <end position="1345"/>
    </location>
</feature>
<feature type="compositionally biased region" description="Basic and acidic residues" evidence="6">
    <location>
        <begin position="1446"/>
        <end position="1462"/>
    </location>
</feature>
<feature type="region of interest" description="Disordered" evidence="6">
    <location>
        <begin position="2672"/>
        <end position="2697"/>
    </location>
</feature>
<feature type="compositionally biased region" description="Low complexity" evidence="6">
    <location>
        <begin position="2673"/>
        <end position="2697"/>
    </location>
</feature>
<keyword evidence="2" id="KW-0808">Transferase</keyword>
<dbReference type="PROSITE" id="PS50076">
    <property type="entry name" value="DNAJ_2"/>
    <property type="match status" value="1"/>
</dbReference>
<dbReference type="GO" id="GO:0004674">
    <property type="term" value="F:protein serine/threonine kinase activity"/>
    <property type="evidence" value="ECO:0007669"/>
    <property type="project" value="UniProtKB-KW"/>
</dbReference>
<feature type="compositionally biased region" description="Low complexity" evidence="6">
    <location>
        <begin position="1503"/>
        <end position="1514"/>
    </location>
</feature>
<evidence type="ECO:0000259" key="7">
    <source>
        <dbReference type="PROSITE" id="PS50011"/>
    </source>
</evidence>
<protein>
    <submittedName>
        <fullName evidence="9">Maternal embryonic leucine zipper kinase</fullName>
    </submittedName>
</protein>
<dbReference type="GO" id="GO:0005634">
    <property type="term" value="C:nucleus"/>
    <property type="evidence" value="ECO:0007669"/>
    <property type="project" value="TreeGrafter"/>
</dbReference>
<evidence type="ECO:0000313" key="10">
    <source>
        <dbReference type="Proteomes" id="UP001259832"/>
    </source>
</evidence>
<feature type="compositionally biased region" description="Basic and acidic residues" evidence="6">
    <location>
        <begin position="2116"/>
        <end position="2138"/>
    </location>
</feature>
<feature type="region of interest" description="Disordered" evidence="6">
    <location>
        <begin position="1503"/>
        <end position="1527"/>
    </location>
</feature>
<evidence type="ECO:0000256" key="4">
    <source>
        <dbReference type="ARBA" id="ARBA00022777"/>
    </source>
</evidence>
<evidence type="ECO:0000256" key="2">
    <source>
        <dbReference type="ARBA" id="ARBA00022679"/>
    </source>
</evidence>
<dbReference type="GO" id="GO:0005524">
    <property type="term" value="F:ATP binding"/>
    <property type="evidence" value="ECO:0007669"/>
    <property type="project" value="UniProtKB-KW"/>
</dbReference>
<feature type="compositionally biased region" description="Polar residues" evidence="6">
    <location>
        <begin position="1248"/>
        <end position="1263"/>
    </location>
</feature>
<dbReference type="SMART" id="SM00271">
    <property type="entry name" value="DnaJ"/>
    <property type="match status" value="1"/>
</dbReference>
<reference evidence="9" key="1">
    <citation type="submission" date="2023-08" db="EMBL/GenBank/DDBJ databases">
        <title>Reference Genome Resource for the Citrus Pathogen Phytophthora citrophthora.</title>
        <authorList>
            <person name="Moller H."/>
            <person name="Coetzee B."/>
            <person name="Rose L.J."/>
            <person name="Van Niekerk J.M."/>
        </authorList>
    </citation>
    <scope>NUCLEOTIDE SEQUENCE</scope>
    <source>
        <strain evidence="9">STE-U-9442</strain>
    </source>
</reference>
<organism evidence="9 10">
    <name type="scientific">Phytophthora citrophthora</name>
    <dbReference type="NCBI Taxonomy" id="4793"/>
    <lineage>
        <taxon>Eukaryota</taxon>
        <taxon>Sar</taxon>
        <taxon>Stramenopiles</taxon>
        <taxon>Oomycota</taxon>
        <taxon>Peronosporomycetes</taxon>
        <taxon>Peronosporales</taxon>
        <taxon>Peronosporaceae</taxon>
        <taxon>Phytophthora</taxon>
    </lineage>
</organism>
<keyword evidence="5" id="KW-0067">ATP-binding</keyword>
<dbReference type="Pfam" id="PF00226">
    <property type="entry name" value="DnaJ"/>
    <property type="match status" value="1"/>
</dbReference>
<feature type="compositionally biased region" description="Polar residues" evidence="6">
    <location>
        <begin position="1896"/>
        <end position="1910"/>
    </location>
</feature>
<accession>A0AAD9LQI4</accession>
<feature type="region of interest" description="Disordered" evidence="6">
    <location>
        <begin position="1895"/>
        <end position="1914"/>
    </location>
</feature>
<dbReference type="SUPFAM" id="SSF46565">
    <property type="entry name" value="Chaperone J-domain"/>
    <property type="match status" value="1"/>
</dbReference>
<evidence type="ECO:0000256" key="1">
    <source>
        <dbReference type="ARBA" id="ARBA00022527"/>
    </source>
</evidence>
<dbReference type="FunFam" id="1.10.510.10:FF:000753">
    <property type="entry name" value="CAMK/CAMKL protein kinase"/>
    <property type="match status" value="4"/>
</dbReference>
<feature type="domain" description="Protein kinase" evidence="7">
    <location>
        <begin position="287"/>
        <end position="560"/>
    </location>
</feature>
<gene>
    <name evidence="9" type="ORF">P3T76_005771</name>
</gene>
<dbReference type="PROSITE" id="PS50011">
    <property type="entry name" value="PROTEIN_KINASE_DOM"/>
    <property type="match status" value="5"/>
</dbReference>
<evidence type="ECO:0000256" key="5">
    <source>
        <dbReference type="ARBA" id="ARBA00022840"/>
    </source>
</evidence>
<keyword evidence="3" id="KW-0547">Nucleotide-binding</keyword>
<dbReference type="Gene3D" id="1.10.510.10">
    <property type="entry name" value="Transferase(Phosphotransferase) domain 1"/>
    <property type="match status" value="5"/>
</dbReference>
<keyword evidence="4 9" id="KW-0418">Kinase</keyword>
<keyword evidence="10" id="KW-1185">Reference proteome</keyword>
<evidence type="ECO:0000256" key="3">
    <source>
        <dbReference type="ARBA" id="ARBA00022741"/>
    </source>
</evidence>
<evidence type="ECO:0000256" key="6">
    <source>
        <dbReference type="SAM" id="MobiDB-lite"/>
    </source>
</evidence>
<name>A0AAD9LQI4_9STRA</name>
<dbReference type="EMBL" id="JASMQC010000008">
    <property type="protein sequence ID" value="KAK1943134.1"/>
    <property type="molecule type" value="Genomic_DNA"/>
</dbReference>
<dbReference type="PANTHER" id="PTHR24345">
    <property type="entry name" value="SERINE/THREONINE-PROTEIN KINASE PLK"/>
    <property type="match status" value="1"/>
</dbReference>
<feature type="region of interest" description="Disordered" evidence="6">
    <location>
        <begin position="1233"/>
        <end position="1265"/>
    </location>
</feature>
<dbReference type="SUPFAM" id="SSF56112">
    <property type="entry name" value="Protein kinase-like (PK-like)"/>
    <property type="match status" value="5"/>
</dbReference>
<dbReference type="Proteomes" id="UP001259832">
    <property type="component" value="Unassembled WGS sequence"/>
</dbReference>
<dbReference type="InterPro" id="IPR000719">
    <property type="entry name" value="Prot_kinase_dom"/>
</dbReference>
<feature type="domain" description="Protein kinase" evidence="7">
    <location>
        <begin position="560"/>
        <end position="830"/>
    </location>
</feature>
<proteinExistence type="predicted"/>